<evidence type="ECO:0008006" key="4">
    <source>
        <dbReference type="Google" id="ProtNLM"/>
    </source>
</evidence>
<comment type="caution">
    <text evidence="2">The sequence shown here is derived from an EMBL/GenBank/DDBJ whole genome shotgun (WGS) entry which is preliminary data.</text>
</comment>
<dbReference type="Proteomes" id="UP000632339">
    <property type="component" value="Unassembled WGS sequence"/>
</dbReference>
<accession>A0ABQ2HXS2</accession>
<feature type="signal peptide" evidence="1">
    <location>
        <begin position="1"/>
        <end position="23"/>
    </location>
</feature>
<keyword evidence="3" id="KW-1185">Reference proteome</keyword>
<protein>
    <recommendedName>
        <fullName evidence="4">DUF4932 domain-containing protein</fullName>
    </recommendedName>
</protein>
<dbReference type="EMBL" id="BMLI01000001">
    <property type="protein sequence ID" value="GGM91234.1"/>
    <property type="molecule type" value="Genomic_DNA"/>
</dbReference>
<organism evidence="2 3">
    <name type="scientific">Dyadobacter beijingensis</name>
    <dbReference type="NCBI Taxonomy" id="365489"/>
    <lineage>
        <taxon>Bacteria</taxon>
        <taxon>Pseudomonadati</taxon>
        <taxon>Bacteroidota</taxon>
        <taxon>Cytophagia</taxon>
        <taxon>Cytophagales</taxon>
        <taxon>Spirosomataceae</taxon>
        <taxon>Dyadobacter</taxon>
    </lineage>
</organism>
<name>A0ABQ2HXS2_9BACT</name>
<feature type="chain" id="PRO_5045669007" description="DUF4932 domain-containing protein" evidence="1">
    <location>
        <begin position="24"/>
        <end position="469"/>
    </location>
</feature>
<evidence type="ECO:0000256" key="1">
    <source>
        <dbReference type="SAM" id="SignalP"/>
    </source>
</evidence>
<reference evidence="3" key="1">
    <citation type="journal article" date="2019" name="Int. J. Syst. Evol. Microbiol.">
        <title>The Global Catalogue of Microorganisms (GCM) 10K type strain sequencing project: providing services to taxonomists for standard genome sequencing and annotation.</title>
        <authorList>
            <consortium name="The Broad Institute Genomics Platform"/>
            <consortium name="The Broad Institute Genome Sequencing Center for Infectious Disease"/>
            <person name="Wu L."/>
            <person name="Ma J."/>
        </authorList>
    </citation>
    <scope>NUCLEOTIDE SEQUENCE [LARGE SCALE GENOMIC DNA]</scope>
    <source>
        <strain evidence="3">CGMCC 1.6375</strain>
    </source>
</reference>
<evidence type="ECO:0000313" key="3">
    <source>
        <dbReference type="Proteomes" id="UP000632339"/>
    </source>
</evidence>
<gene>
    <name evidence="2" type="ORF">GCM10010967_25350</name>
</gene>
<sequence>MNLNTLKFITLAALVHMSPCVCAQTPRIVRATGDRADIRDGDEFSKGSWRISPTLNPDVYESYMEGKSKKFTFITDRDSITFDVEPGKSYPFVVLMDGKDSAFTEVRGIRLEPRAKFSAEYQRLHRGKTSVEVPEVYELVNVIFALTEKGRQDNGLIRRDTPYYQEVMQWFEAYRDNEAVRNMNSAFSSTPDAQHSKKMDAYPFEFNDRDSIVQGKIYDRIGNSYTNALREHIPDLIDFARQTRFREFYQKHIPFYNGLVATYRDSVGVPDMQRWLNLNFPSTRYDSFKVIFSPLVSANQSASWFNLDGFREVQAHVNFPFRKPGTPSRFSKKARQIMAGDIVFTELNHGFIGPEGEKAANRSRIQKAFSDLTIWNDSTKSARYYDTPQSAFDEYMNWALVSLRYADVAPQAEQPQLFASVENMMVDVRGFRKFAEFNQFLVKTYQARKKGQVVADLYPQILTWFEDNQ</sequence>
<keyword evidence="1" id="KW-0732">Signal</keyword>
<evidence type="ECO:0000313" key="2">
    <source>
        <dbReference type="EMBL" id="GGM91234.1"/>
    </source>
</evidence>
<proteinExistence type="predicted"/>